<dbReference type="CDD" id="cd12117">
    <property type="entry name" value="A_NRPS_Srf_like"/>
    <property type="match status" value="1"/>
</dbReference>
<dbReference type="SUPFAM" id="SSF52777">
    <property type="entry name" value="CoA-dependent acyltransferases"/>
    <property type="match status" value="2"/>
</dbReference>
<accession>A0A328NDR5</accession>
<dbReference type="InterPro" id="IPR010071">
    <property type="entry name" value="AA_adenyl_dom"/>
</dbReference>
<dbReference type="InterPro" id="IPR000873">
    <property type="entry name" value="AMP-dep_synth/lig_dom"/>
</dbReference>
<dbReference type="RefSeq" id="WP_112583078.1">
    <property type="nucleotide sequence ID" value="NZ_PYAA01000008.1"/>
</dbReference>
<dbReference type="AlphaFoldDB" id="A0A328NDR5"/>
<dbReference type="GO" id="GO:0008610">
    <property type="term" value="P:lipid biosynthetic process"/>
    <property type="evidence" value="ECO:0007669"/>
    <property type="project" value="UniProtKB-ARBA"/>
</dbReference>
<evidence type="ECO:0000256" key="1">
    <source>
        <dbReference type="ARBA" id="ARBA00001957"/>
    </source>
</evidence>
<dbReference type="InterPro" id="IPR001242">
    <property type="entry name" value="Condensation_dom"/>
</dbReference>
<dbReference type="Gene3D" id="3.30.300.30">
    <property type="match status" value="1"/>
</dbReference>
<dbReference type="GO" id="GO:0003824">
    <property type="term" value="F:catalytic activity"/>
    <property type="evidence" value="ECO:0007669"/>
    <property type="project" value="InterPro"/>
</dbReference>
<dbReference type="GO" id="GO:0005737">
    <property type="term" value="C:cytoplasm"/>
    <property type="evidence" value="ECO:0007669"/>
    <property type="project" value="TreeGrafter"/>
</dbReference>
<dbReference type="Gene3D" id="3.30.559.30">
    <property type="entry name" value="Nonribosomal peptide synthetase, condensation domain"/>
    <property type="match status" value="1"/>
</dbReference>
<dbReference type="Gene3D" id="2.30.38.10">
    <property type="entry name" value="Luciferase, Domain 3"/>
    <property type="match status" value="1"/>
</dbReference>
<dbReference type="SUPFAM" id="SSF47336">
    <property type="entry name" value="ACP-like"/>
    <property type="match status" value="1"/>
</dbReference>
<dbReference type="GO" id="GO:0044550">
    <property type="term" value="P:secondary metabolite biosynthetic process"/>
    <property type="evidence" value="ECO:0007669"/>
    <property type="project" value="TreeGrafter"/>
</dbReference>
<comment type="cofactor">
    <cofactor evidence="1">
        <name>pantetheine 4'-phosphate</name>
        <dbReference type="ChEBI" id="CHEBI:47942"/>
    </cofactor>
</comment>
<dbReference type="SUPFAM" id="SSF56801">
    <property type="entry name" value="Acetyl-CoA synthetase-like"/>
    <property type="match status" value="1"/>
</dbReference>
<dbReference type="InterPro" id="IPR023213">
    <property type="entry name" value="CAT-like_dom_sf"/>
</dbReference>
<dbReference type="InterPro" id="IPR036736">
    <property type="entry name" value="ACP-like_sf"/>
</dbReference>
<dbReference type="FunFam" id="2.30.38.10:FF:000001">
    <property type="entry name" value="Non-ribosomal peptide synthetase PvdI"/>
    <property type="match status" value="1"/>
</dbReference>
<evidence type="ECO:0000313" key="5">
    <source>
        <dbReference type="EMBL" id="RAO04212.1"/>
    </source>
</evidence>
<dbReference type="GO" id="GO:0043041">
    <property type="term" value="P:amino acid activation for nonribosomal peptide biosynthetic process"/>
    <property type="evidence" value="ECO:0007669"/>
    <property type="project" value="TreeGrafter"/>
</dbReference>
<dbReference type="EMBL" id="PYAA01000008">
    <property type="protein sequence ID" value="RAO04212.1"/>
    <property type="molecule type" value="Genomic_DNA"/>
</dbReference>
<dbReference type="Proteomes" id="UP000248966">
    <property type="component" value="Unassembled WGS sequence"/>
</dbReference>
<keyword evidence="3" id="KW-0597">Phosphoprotein</keyword>
<dbReference type="Gene3D" id="1.10.1200.10">
    <property type="entry name" value="ACP-like"/>
    <property type="match status" value="1"/>
</dbReference>
<dbReference type="Gene3D" id="3.40.50.980">
    <property type="match status" value="2"/>
</dbReference>
<protein>
    <submittedName>
        <fullName evidence="5">Chondramide synthase cmdD</fullName>
    </submittedName>
</protein>
<dbReference type="InterPro" id="IPR020845">
    <property type="entry name" value="AMP-binding_CS"/>
</dbReference>
<keyword evidence="2" id="KW-0596">Phosphopantetheine</keyword>
<dbReference type="InterPro" id="IPR025110">
    <property type="entry name" value="AMP-bd_C"/>
</dbReference>
<dbReference type="Gene3D" id="3.30.559.10">
    <property type="entry name" value="Chloramphenicol acetyltransferase-like domain"/>
    <property type="match status" value="1"/>
</dbReference>
<dbReference type="PANTHER" id="PTHR45527:SF1">
    <property type="entry name" value="FATTY ACID SYNTHASE"/>
    <property type="match status" value="1"/>
</dbReference>
<proteinExistence type="predicted"/>
<dbReference type="Pfam" id="PF13193">
    <property type="entry name" value="AMP-binding_C"/>
    <property type="match status" value="1"/>
</dbReference>
<dbReference type="Pfam" id="PF00550">
    <property type="entry name" value="PP-binding"/>
    <property type="match status" value="1"/>
</dbReference>
<evidence type="ECO:0000259" key="4">
    <source>
        <dbReference type="PROSITE" id="PS50075"/>
    </source>
</evidence>
<dbReference type="InterPro" id="IPR009081">
    <property type="entry name" value="PP-bd_ACP"/>
</dbReference>
<dbReference type="Pfam" id="PF00668">
    <property type="entry name" value="Condensation"/>
    <property type="match status" value="2"/>
</dbReference>
<dbReference type="GO" id="GO:0031177">
    <property type="term" value="F:phosphopantetheine binding"/>
    <property type="evidence" value="ECO:0007669"/>
    <property type="project" value="TreeGrafter"/>
</dbReference>
<dbReference type="NCBIfam" id="TIGR01733">
    <property type="entry name" value="AA-adenyl-dom"/>
    <property type="match status" value="1"/>
</dbReference>
<dbReference type="InterPro" id="IPR045851">
    <property type="entry name" value="AMP-bd_C_sf"/>
</dbReference>
<feature type="domain" description="Carrier" evidence="4">
    <location>
        <begin position="977"/>
        <end position="1053"/>
    </location>
</feature>
<evidence type="ECO:0000256" key="2">
    <source>
        <dbReference type="ARBA" id="ARBA00022450"/>
    </source>
</evidence>
<organism evidence="5 6">
    <name type="scientific">Micromonospora noduli</name>
    <dbReference type="NCBI Taxonomy" id="709876"/>
    <lineage>
        <taxon>Bacteria</taxon>
        <taxon>Bacillati</taxon>
        <taxon>Actinomycetota</taxon>
        <taxon>Actinomycetes</taxon>
        <taxon>Micromonosporales</taxon>
        <taxon>Micromonosporaceae</taxon>
        <taxon>Micromonospora</taxon>
    </lineage>
</organism>
<reference evidence="5 6" key="1">
    <citation type="submission" date="2018-03" db="EMBL/GenBank/DDBJ databases">
        <title>Defining the species Micromonospora saelicesensis and Micromonospora noduli under the framework of genomics.</title>
        <authorList>
            <person name="Riesco R."/>
            <person name="Trujillo M.E."/>
        </authorList>
    </citation>
    <scope>NUCLEOTIDE SEQUENCE [LARGE SCALE GENOMIC DNA]</scope>
    <source>
        <strain evidence="5 6">LAH08</strain>
    </source>
</reference>
<gene>
    <name evidence="5" type="ORF">LAH08_01560</name>
</gene>
<dbReference type="PROSITE" id="PS00455">
    <property type="entry name" value="AMP_BINDING"/>
    <property type="match status" value="1"/>
</dbReference>
<name>A0A328NDR5_9ACTN</name>
<dbReference type="FunFam" id="3.40.50.980:FF:000001">
    <property type="entry name" value="Non-ribosomal peptide synthetase"/>
    <property type="match status" value="1"/>
</dbReference>
<dbReference type="Pfam" id="PF00501">
    <property type="entry name" value="AMP-binding"/>
    <property type="match status" value="1"/>
</dbReference>
<dbReference type="PANTHER" id="PTHR45527">
    <property type="entry name" value="NONRIBOSOMAL PEPTIDE SYNTHETASE"/>
    <property type="match status" value="1"/>
</dbReference>
<comment type="caution">
    <text evidence="5">The sequence shown here is derived from an EMBL/GenBank/DDBJ whole genome shotgun (WGS) entry which is preliminary data.</text>
</comment>
<dbReference type="PROSITE" id="PS50075">
    <property type="entry name" value="CARRIER"/>
    <property type="match status" value="1"/>
</dbReference>
<evidence type="ECO:0000313" key="6">
    <source>
        <dbReference type="Proteomes" id="UP000248966"/>
    </source>
</evidence>
<dbReference type="FunFam" id="3.40.50.12780:FF:000012">
    <property type="entry name" value="Non-ribosomal peptide synthetase"/>
    <property type="match status" value="1"/>
</dbReference>
<evidence type="ECO:0000256" key="3">
    <source>
        <dbReference type="ARBA" id="ARBA00022553"/>
    </source>
</evidence>
<sequence>MNASEPIHGDDILAGFPRRLLSWCRWAATAPLCRTLLARSGELDQEALDASLAELVRRHPSLTGGSACAAPADTGVSTKPKQPVVPLTVHRLDRSSDDRRDQDLDRLLDTLSKAQFDLERGPLLRADVIRWGDGQSLLLLSAHAVAADADSMDVLAGELAERYAVLSGEARDDTGPHDHPRDLPTAIPAAVTLEPVDAVDSGAALTALPGPTDIPYDDPPVPDPTYTTSTIILRLSDEQTHALRAAAERASTTLQVLLRAAFAVLVHRWSRDADVIIGTAVRPGPPEGADPVGPYVDDAFVRVKLDGDPIMRELVEQLHRSTEAANTRDYAPFAAALQHLRGAGEEDAVWPFTVRAVHRIASGARQDESTFVPVLGGHEAGASPHPLNLETVEEIGGGLVGHLRYGTDRLRSDTAGRLATQLEVLLTSLPGRLHERISRLPLMSEPERQRVLQDWNRTAVTLPSDQTVTGLFAEQVRVRPDSTAVLFRAEAVTYRELDLRARAVARRLSDMGVRPGAFVGVHARRSIDAVAALLGVLMVGAAYVPLDPDYPAERLAFVMEDCGLDALLTQHDVVLPVHSTVPAVYLEDCRPVGGADDWWPPAGTCAPVSAAYVIYTSGSTGRPKGTVVPHQAVVRLVIGANYAILQPSEVILHQSSLSFDASVLELWGPLLNGATMAIAPHGDGSMQTTVEAIRRHQVTVALLISPQFHLLVDDRVADLRSVRQLLVGGDVVSAEHTRRAVTALPDTRISNVYGPTETTLFATHFPVTNPQDSAHTVPIGRPISNTECYILDKWGEPVPVGTTGEIYVGGLGVAHGYLRRPGLTAQRFVPDPFSGRSGSRLYRTGDLGMYLSDGSIEFFGRADEQVKVRGYRVELGEIETAVNQYAGVGRSCVLAVDEGHTKRLVAFFVPIGGADDALAPALRRHLTDILPAYMIPDQFISLPDLPRTANDKVDREALLHHVVMFDRPAWGKSVVTNPCTPTEAAVLGIWREALESTAKLNVTDKFFEAGGNSLRMFQLFWRLSEIYPGLLELAELFELNTVRSQAAVIDERTSGRVGSADSSQ</sequence>